<sequence length="96" mass="10972">MHCPKPFFHTIESVKVLPSLSKVSVRVYIYLFSVRLHSNWLTPKHKPTLVFRASLPFYFSSLICSFAALLFLLLSYGGCVCLLSRDLYFLIIGLIS</sequence>
<dbReference type="Proteomes" id="UP001359559">
    <property type="component" value="Unassembled WGS sequence"/>
</dbReference>
<protein>
    <submittedName>
        <fullName evidence="2">Uncharacterized protein</fullName>
    </submittedName>
</protein>
<evidence type="ECO:0000313" key="2">
    <source>
        <dbReference type="EMBL" id="KAK7270945.1"/>
    </source>
</evidence>
<evidence type="ECO:0000313" key="3">
    <source>
        <dbReference type="Proteomes" id="UP001359559"/>
    </source>
</evidence>
<dbReference type="AlphaFoldDB" id="A0AAN9FBH7"/>
<keyword evidence="1" id="KW-1133">Transmembrane helix</keyword>
<keyword evidence="1" id="KW-0812">Transmembrane</keyword>
<feature type="transmembrane region" description="Helical" evidence="1">
    <location>
        <begin position="57"/>
        <end position="83"/>
    </location>
</feature>
<dbReference type="EMBL" id="JAYKXN010000007">
    <property type="protein sequence ID" value="KAK7270945.1"/>
    <property type="molecule type" value="Genomic_DNA"/>
</dbReference>
<name>A0AAN9FBH7_CLITE</name>
<proteinExistence type="predicted"/>
<accession>A0AAN9FBH7</accession>
<keyword evidence="3" id="KW-1185">Reference proteome</keyword>
<evidence type="ECO:0000256" key="1">
    <source>
        <dbReference type="SAM" id="Phobius"/>
    </source>
</evidence>
<reference evidence="2 3" key="1">
    <citation type="submission" date="2024-01" db="EMBL/GenBank/DDBJ databases">
        <title>The genomes of 5 underutilized Papilionoideae crops provide insights into root nodulation and disease resistance.</title>
        <authorList>
            <person name="Yuan L."/>
        </authorList>
    </citation>
    <scope>NUCLEOTIDE SEQUENCE [LARGE SCALE GENOMIC DNA]</scope>
    <source>
        <strain evidence="2">LY-2023</strain>
        <tissue evidence="2">Leaf</tissue>
    </source>
</reference>
<gene>
    <name evidence="2" type="ORF">RJT34_26481</name>
</gene>
<keyword evidence="1" id="KW-0472">Membrane</keyword>
<organism evidence="2 3">
    <name type="scientific">Clitoria ternatea</name>
    <name type="common">Butterfly pea</name>
    <dbReference type="NCBI Taxonomy" id="43366"/>
    <lineage>
        <taxon>Eukaryota</taxon>
        <taxon>Viridiplantae</taxon>
        <taxon>Streptophyta</taxon>
        <taxon>Embryophyta</taxon>
        <taxon>Tracheophyta</taxon>
        <taxon>Spermatophyta</taxon>
        <taxon>Magnoliopsida</taxon>
        <taxon>eudicotyledons</taxon>
        <taxon>Gunneridae</taxon>
        <taxon>Pentapetalae</taxon>
        <taxon>rosids</taxon>
        <taxon>fabids</taxon>
        <taxon>Fabales</taxon>
        <taxon>Fabaceae</taxon>
        <taxon>Papilionoideae</taxon>
        <taxon>50 kb inversion clade</taxon>
        <taxon>NPAAA clade</taxon>
        <taxon>indigoferoid/millettioid clade</taxon>
        <taxon>Phaseoleae</taxon>
        <taxon>Clitoria</taxon>
    </lineage>
</organism>
<comment type="caution">
    <text evidence="2">The sequence shown here is derived from an EMBL/GenBank/DDBJ whole genome shotgun (WGS) entry which is preliminary data.</text>
</comment>